<dbReference type="Proteomes" id="UP000325440">
    <property type="component" value="Unassembled WGS sequence"/>
</dbReference>
<reference evidence="2 3" key="1">
    <citation type="submission" date="2019-08" db="EMBL/GenBank/DDBJ databases">
        <authorList>
            <person name="Alioto T."/>
            <person name="Alioto T."/>
            <person name="Gomez Garrido J."/>
        </authorList>
    </citation>
    <scope>NUCLEOTIDE SEQUENCE [LARGE SCALE GENOMIC DNA]</scope>
</reference>
<evidence type="ECO:0000313" key="3">
    <source>
        <dbReference type="Proteomes" id="UP000325440"/>
    </source>
</evidence>
<accession>A0A5E4M334</accession>
<dbReference type="OrthoDB" id="6630744at2759"/>
<organism evidence="2 3">
    <name type="scientific">Cinara cedri</name>
    <dbReference type="NCBI Taxonomy" id="506608"/>
    <lineage>
        <taxon>Eukaryota</taxon>
        <taxon>Metazoa</taxon>
        <taxon>Ecdysozoa</taxon>
        <taxon>Arthropoda</taxon>
        <taxon>Hexapoda</taxon>
        <taxon>Insecta</taxon>
        <taxon>Pterygota</taxon>
        <taxon>Neoptera</taxon>
        <taxon>Paraneoptera</taxon>
        <taxon>Hemiptera</taxon>
        <taxon>Sternorrhyncha</taxon>
        <taxon>Aphidomorpha</taxon>
        <taxon>Aphidoidea</taxon>
        <taxon>Aphididae</taxon>
        <taxon>Lachninae</taxon>
        <taxon>Cinara</taxon>
    </lineage>
</organism>
<evidence type="ECO:0000313" key="2">
    <source>
        <dbReference type="EMBL" id="VVC26592.1"/>
    </source>
</evidence>
<dbReference type="EMBL" id="CABPRJ010000038">
    <property type="protein sequence ID" value="VVC26592.1"/>
    <property type="molecule type" value="Genomic_DNA"/>
</dbReference>
<dbReference type="AlphaFoldDB" id="A0A5E4M334"/>
<protein>
    <submittedName>
        <fullName evidence="2">Uncharacterized protein</fullName>
    </submittedName>
</protein>
<sequence length="703" mass="82698">MKFNALKLVFYTLVVHVIVPESPNKITAVFGCPTNSSKLNKTVNDFRTNYNLKKGAEYITQNQGDNFGNVSKELIAFEIDLLLILQQITYVFNKNNETGLIYKDYILTICLLLPRCLNFIYINVFLNSITAMLSEIHIILCHKLPTYYMKNITAPTDDIEKERFVKEIDRDLTYIRSLVEEKTKISNNLFDQTNYKNDSKNFILNVYNIIDKIKLTRCMRNKLINIKLQNFKHYSITKEMKLKVPLINPRDSIMQNYDDAKKSFLELNNYYTFDFKKHCNLSTYEIMSEDLSTPKALQEILFFILIRLQKHITNNFLKDKKILSQTTGKDLEVTNNITVMLHNICQKISLILVFLKENNVNDDSIIYSTYFTFCVDYKGYTDNCCTSAFHGTEVVKSFEAEKNDCIRESVKNIWTWNIFITTTEVPSRNKNKYINKEICISLYMDYLREIHNAIKQFYTGKTMGVWTRFEWLSGKYFLTENSENVNLNELKSKNITVRDVTMSLSVAYHAILPWDLNMLTVMEFHKTIVYHLERTMNTYVYRYAQIIFMYLKRTGGSVGFRVLQNIRDSVRWYTEGTELFYKYLYLPLYTNRYAQNEPQPTNRMVSLISIIKNIDNNGSIKVDELIPSDEQKDFSQWSETRLPDIDDGYKQFNNVINRNCMDAMNYVSAFFSIAKKSMDINFEFHSAATMYSQYCPQNIFSLF</sequence>
<keyword evidence="1" id="KW-0732">Signal</keyword>
<gene>
    <name evidence="2" type="ORF">CINCED_3A019601</name>
</gene>
<name>A0A5E4M334_9HEMI</name>
<evidence type="ECO:0000256" key="1">
    <source>
        <dbReference type="SAM" id="SignalP"/>
    </source>
</evidence>
<proteinExistence type="predicted"/>
<keyword evidence="3" id="KW-1185">Reference proteome</keyword>
<feature type="signal peptide" evidence="1">
    <location>
        <begin position="1"/>
        <end position="20"/>
    </location>
</feature>
<feature type="chain" id="PRO_5022918704" evidence="1">
    <location>
        <begin position="21"/>
        <end position="703"/>
    </location>
</feature>